<dbReference type="Pfam" id="PF03349">
    <property type="entry name" value="Toluene_X"/>
    <property type="match status" value="1"/>
</dbReference>
<keyword evidence="3" id="KW-1134">Transmembrane beta strand</keyword>
<reference evidence="9 12" key="2">
    <citation type="submission" date="2016-11" db="EMBL/GenBank/DDBJ databases">
        <title>Genomic analysis of Caldithrix abyssi and proposal of a novel bacterial phylum Caldithrichaeota.</title>
        <authorList>
            <person name="Kublanov I."/>
            <person name="Sigalova O."/>
            <person name="Gavrilov S."/>
            <person name="Lebedinsky A."/>
            <person name="Ivanova N."/>
            <person name="Daum C."/>
            <person name="Reddy T."/>
            <person name="Klenk H.P."/>
            <person name="Goker M."/>
            <person name="Reva O."/>
            <person name="Miroshnichenko M."/>
            <person name="Kyprides N."/>
            <person name="Woyke T."/>
            <person name="Gelfand M."/>
        </authorList>
    </citation>
    <scope>NUCLEOTIDE SEQUENCE [LARGE SCALE GENOMIC DNA]</scope>
    <source>
        <strain evidence="9 12">LF13</strain>
    </source>
</reference>
<dbReference type="InterPro" id="IPR005017">
    <property type="entry name" value="OMPP1/FadL/TodX"/>
</dbReference>
<dbReference type="EMBL" id="CM001402">
    <property type="protein sequence ID" value="EHO41259.1"/>
    <property type="molecule type" value="Genomic_DNA"/>
</dbReference>
<name>H1XRP9_CALAY</name>
<dbReference type="InParanoid" id="H1XRP9"/>
<evidence type="ECO:0000313" key="12">
    <source>
        <dbReference type="Proteomes" id="UP000183868"/>
    </source>
</evidence>
<keyword evidence="4" id="KW-0812">Transmembrane</keyword>
<keyword evidence="11" id="KW-1185">Reference proteome</keyword>
<keyword evidence="5 8" id="KW-0732">Signal</keyword>
<keyword evidence="6" id="KW-0472">Membrane</keyword>
<dbReference type="RefSeq" id="WP_006928350.1">
    <property type="nucleotide sequence ID" value="NZ_CM001402.1"/>
</dbReference>
<sequence length="418" mass="46427" precursor="true">MLKKLFLMLLLPASVLLASGFSIYEQSARATGMAGAVIARADDPSAIFYNPAGISALQGWQLNAGTTLIQPEFGFTGPTNMDSRYFTRAQKGSFFPSTFYLTYQIKPGLTVGVSLYSPFGLASEWGTDSQPWVGRLLATKTELTSFAVNPVIAYRLGDNLSLALGFSVLQANVTMEKDIYFAPRMLYGHSRLEAGALGTGFNLGIQYTLFGRLHLGAQYRSGTNLKFEDGDAYFSFPQTTDAVINQEIASLFPAKTKGSAELNLPASYGLGIALDFTKNLSFELDYLVQAWSSYDELKITFKDPVAGQTESVNPRHYQDSYSIRFGLEYRMENNFTVRAGYCWDQHAVPDEYVEPGLPESDRHNYTLGFGYRFHRISIDLAYHLLLQDDREVSNTVHNFDGKYTGMANLYGLSVGYSF</sequence>
<dbReference type="HOGENOM" id="CLU_035981_2_1_0"/>
<proteinExistence type="inferred from homology"/>
<dbReference type="EMBL" id="CP018099">
    <property type="protein sequence ID" value="APF17117.1"/>
    <property type="molecule type" value="Genomic_DNA"/>
</dbReference>
<dbReference type="SUPFAM" id="SSF56935">
    <property type="entry name" value="Porins"/>
    <property type="match status" value="1"/>
</dbReference>
<dbReference type="Proteomes" id="UP000183868">
    <property type="component" value="Chromosome"/>
</dbReference>
<comment type="similarity">
    <text evidence="2">Belongs to the OmpP1/FadL family.</text>
</comment>
<dbReference type="Proteomes" id="UP000004671">
    <property type="component" value="Chromosome"/>
</dbReference>
<comment type="subcellular location">
    <subcellularLocation>
        <location evidence="1">Cell outer membrane</location>
        <topology evidence="1">Multi-pass membrane protein</topology>
    </subcellularLocation>
</comment>
<dbReference type="GO" id="GO:0015483">
    <property type="term" value="F:long-chain fatty acid transporting porin activity"/>
    <property type="evidence" value="ECO:0007669"/>
    <property type="project" value="TreeGrafter"/>
</dbReference>
<dbReference type="KEGG" id="caby:Cabys_366"/>
<dbReference type="PANTHER" id="PTHR35093">
    <property type="entry name" value="OUTER MEMBRANE PROTEIN NMB0088-RELATED"/>
    <property type="match status" value="1"/>
</dbReference>
<evidence type="ECO:0000313" key="10">
    <source>
        <dbReference type="EMBL" id="EHO41259.1"/>
    </source>
</evidence>
<reference evidence="10 11" key="1">
    <citation type="submission" date="2011-09" db="EMBL/GenBank/DDBJ databases">
        <title>The permanent draft genome of Caldithrix abyssi DSM 13497.</title>
        <authorList>
            <consortium name="US DOE Joint Genome Institute (JGI-PGF)"/>
            <person name="Lucas S."/>
            <person name="Han J."/>
            <person name="Lapidus A."/>
            <person name="Bruce D."/>
            <person name="Goodwin L."/>
            <person name="Pitluck S."/>
            <person name="Peters L."/>
            <person name="Kyrpides N."/>
            <person name="Mavromatis K."/>
            <person name="Ivanova N."/>
            <person name="Mikhailova N."/>
            <person name="Chertkov O."/>
            <person name="Detter J.C."/>
            <person name="Tapia R."/>
            <person name="Han C."/>
            <person name="Land M."/>
            <person name="Hauser L."/>
            <person name="Markowitz V."/>
            <person name="Cheng J.-F."/>
            <person name="Hugenholtz P."/>
            <person name="Woyke T."/>
            <person name="Wu D."/>
            <person name="Spring S."/>
            <person name="Brambilla E."/>
            <person name="Klenk H.-P."/>
            <person name="Eisen J.A."/>
        </authorList>
    </citation>
    <scope>NUCLEOTIDE SEQUENCE [LARGE SCALE GENOMIC DNA]</scope>
    <source>
        <strain evidence="10 11">DSM 13497</strain>
    </source>
</reference>
<gene>
    <name evidence="9" type="ORF">Cabys_366</name>
    <name evidence="10" type="ORF">Calab_1640</name>
</gene>
<evidence type="ECO:0000256" key="4">
    <source>
        <dbReference type="ARBA" id="ARBA00022692"/>
    </source>
</evidence>
<evidence type="ECO:0000313" key="11">
    <source>
        <dbReference type="Proteomes" id="UP000004671"/>
    </source>
</evidence>
<evidence type="ECO:0000256" key="6">
    <source>
        <dbReference type="ARBA" id="ARBA00023136"/>
    </source>
</evidence>
<evidence type="ECO:0000256" key="8">
    <source>
        <dbReference type="SAM" id="SignalP"/>
    </source>
</evidence>
<dbReference type="eggNOG" id="COG2067">
    <property type="taxonomic scope" value="Bacteria"/>
</dbReference>
<dbReference type="STRING" id="880073.Cabys_366"/>
<feature type="signal peptide" evidence="8">
    <location>
        <begin position="1"/>
        <end position="18"/>
    </location>
</feature>
<dbReference type="Gene3D" id="2.40.160.60">
    <property type="entry name" value="Outer membrane protein transport protein (OMPP1/FadL/TodX)"/>
    <property type="match status" value="1"/>
</dbReference>
<protein>
    <submittedName>
        <fullName evidence="9">Long-chain fatty acid transport protein</fullName>
    </submittedName>
    <submittedName>
        <fullName evidence="10">Membrane protein involved in aromatic hydrocarbon degradation</fullName>
    </submittedName>
</protein>
<evidence type="ECO:0000313" key="9">
    <source>
        <dbReference type="EMBL" id="APF17117.1"/>
    </source>
</evidence>
<dbReference type="OrthoDB" id="9922at2"/>
<accession>H1XRP9</accession>
<keyword evidence="7" id="KW-0998">Cell outer membrane</keyword>
<evidence type="ECO:0000256" key="2">
    <source>
        <dbReference type="ARBA" id="ARBA00008163"/>
    </source>
</evidence>
<dbReference type="FunCoup" id="H1XRP9">
    <property type="interactions" value="45"/>
</dbReference>
<evidence type="ECO:0000256" key="3">
    <source>
        <dbReference type="ARBA" id="ARBA00022452"/>
    </source>
</evidence>
<dbReference type="GO" id="GO:0009279">
    <property type="term" value="C:cell outer membrane"/>
    <property type="evidence" value="ECO:0007669"/>
    <property type="project" value="UniProtKB-SubCell"/>
</dbReference>
<feature type="chain" id="PRO_5010497851" evidence="8">
    <location>
        <begin position="19"/>
        <end position="418"/>
    </location>
</feature>
<evidence type="ECO:0000256" key="1">
    <source>
        <dbReference type="ARBA" id="ARBA00004571"/>
    </source>
</evidence>
<dbReference type="PANTHER" id="PTHR35093:SF8">
    <property type="entry name" value="OUTER MEMBRANE PROTEIN NMB0088-RELATED"/>
    <property type="match status" value="1"/>
</dbReference>
<dbReference type="PaxDb" id="880073-Calab_1640"/>
<dbReference type="AlphaFoldDB" id="H1XRP9"/>
<evidence type="ECO:0000256" key="5">
    <source>
        <dbReference type="ARBA" id="ARBA00022729"/>
    </source>
</evidence>
<organism evidence="10 11">
    <name type="scientific">Caldithrix abyssi DSM 13497</name>
    <dbReference type="NCBI Taxonomy" id="880073"/>
    <lineage>
        <taxon>Bacteria</taxon>
        <taxon>Pseudomonadati</taxon>
        <taxon>Calditrichota</taxon>
        <taxon>Calditrichia</taxon>
        <taxon>Calditrichales</taxon>
        <taxon>Calditrichaceae</taxon>
        <taxon>Caldithrix</taxon>
    </lineage>
</organism>
<evidence type="ECO:0000256" key="7">
    <source>
        <dbReference type="ARBA" id="ARBA00023237"/>
    </source>
</evidence>